<evidence type="ECO:0000256" key="3">
    <source>
        <dbReference type="ARBA" id="ARBA00022723"/>
    </source>
</evidence>
<dbReference type="InterPro" id="IPR006330">
    <property type="entry name" value="Ado/ade_deaminase"/>
</dbReference>
<evidence type="ECO:0000313" key="10">
    <source>
        <dbReference type="RefSeq" id="XP_013791167.1"/>
    </source>
</evidence>
<evidence type="ECO:0000313" key="9">
    <source>
        <dbReference type="Proteomes" id="UP000694941"/>
    </source>
</evidence>
<dbReference type="Pfam" id="PF00962">
    <property type="entry name" value="A_deaminase"/>
    <property type="match status" value="1"/>
</dbReference>
<organism evidence="9 10">
    <name type="scientific">Limulus polyphemus</name>
    <name type="common">Atlantic horseshoe crab</name>
    <dbReference type="NCBI Taxonomy" id="6850"/>
    <lineage>
        <taxon>Eukaryota</taxon>
        <taxon>Metazoa</taxon>
        <taxon>Ecdysozoa</taxon>
        <taxon>Arthropoda</taxon>
        <taxon>Chelicerata</taxon>
        <taxon>Merostomata</taxon>
        <taxon>Xiphosura</taxon>
        <taxon>Limulidae</taxon>
        <taxon>Limulus</taxon>
    </lineage>
</organism>
<dbReference type="PANTHER" id="PTHR11409:SF42">
    <property type="entry name" value="ADENOSINE DEAMINASE-LIKE PROTEIN"/>
    <property type="match status" value="1"/>
</dbReference>
<dbReference type="RefSeq" id="XP_013791167.1">
    <property type="nucleotide sequence ID" value="XM_013935713.2"/>
</dbReference>
<keyword evidence="4" id="KW-0378">Hydrolase</keyword>
<dbReference type="Gene3D" id="3.20.20.140">
    <property type="entry name" value="Metal-dependent hydrolases"/>
    <property type="match status" value="1"/>
</dbReference>
<evidence type="ECO:0000256" key="2">
    <source>
        <dbReference type="ARBA" id="ARBA00006676"/>
    </source>
</evidence>
<sequence length="369" mass="41167">MEGSEENICWPIDIFVQKLPKLEVHAHLNGSISLSSLNKLLHKKNSENLEPVKESITFSKRDTLSLTEIEQTVSSFKDRALPHQKTILPCQLESLATCDVIQEFAQDNVHYLELRSTPREVAGQMSRRSYVETVLAAINKSQELGLDIIVKFLLSIDRRNPLAVAEETVHLAKEFMLSSDAMVGIDLSGDPCAGDACSFIPVLSCAKNAGLKLALHLGEVPDKNAECRELLKLFPDRIGHGTFLHSSKGATNDVFSIVCVNQVPLEICLTSNVTSKTVSSYSDHHFNLWYSAGHPCILCTDDKGVFQTSLSNEYLKAAEHYHLNQEQLWNLSYSSIDHCFADSEVKSVLKEKWKQLKNELLPACPEMVN</sequence>
<gene>
    <name evidence="10" type="primary">LOC106475017</name>
</gene>
<feature type="domain" description="Adenosine deaminase" evidence="8">
    <location>
        <begin position="20"/>
        <end position="352"/>
    </location>
</feature>
<dbReference type="SUPFAM" id="SSF51556">
    <property type="entry name" value="Metallo-dependent hydrolases"/>
    <property type="match status" value="1"/>
</dbReference>
<evidence type="ECO:0000256" key="4">
    <source>
        <dbReference type="ARBA" id="ARBA00022801"/>
    </source>
</evidence>
<evidence type="ECO:0000259" key="8">
    <source>
        <dbReference type="Pfam" id="PF00962"/>
    </source>
</evidence>
<comment type="cofactor">
    <cofactor evidence="1">
        <name>Zn(2+)</name>
        <dbReference type="ChEBI" id="CHEBI:29105"/>
    </cofactor>
</comment>
<dbReference type="CDD" id="cd00443">
    <property type="entry name" value="ADA_AMPD"/>
    <property type="match status" value="1"/>
</dbReference>
<evidence type="ECO:0000256" key="7">
    <source>
        <dbReference type="ARBA" id="ARBA00048787"/>
    </source>
</evidence>
<evidence type="ECO:0000256" key="5">
    <source>
        <dbReference type="ARBA" id="ARBA00022833"/>
    </source>
</evidence>
<keyword evidence="5" id="KW-0862">Zinc</keyword>
<comment type="catalytic activity">
    <reaction evidence="7">
        <text>N(6)-methyl-AMP + H2O + H(+) = IMP + methylamine</text>
        <dbReference type="Rhea" id="RHEA:16001"/>
        <dbReference type="ChEBI" id="CHEBI:15377"/>
        <dbReference type="ChEBI" id="CHEBI:15378"/>
        <dbReference type="ChEBI" id="CHEBI:58053"/>
        <dbReference type="ChEBI" id="CHEBI:59338"/>
        <dbReference type="ChEBI" id="CHEBI:144842"/>
    </reaction>
    <physiologicalReaction direction="left-to-right" evidence="7">
        <dbReference type="Rhea" id="RHEA:16002"/>
    </physiologicalReaction>
</comment>
<dbReference type="InterPro" id="IPR032466">
    <property type="entry name" value="Metal_Hydrolase"/>
</dbReference>
<protein>
    <submittedName>
        <fullName evidence="10">Adenosine deaminase-like protein</fullName>
    </submittedName>
</protein>
<keyword evidence="3" id="KW-0479">Metal-binding</keyword>
<dbReference type="Proteomes" id="UP000694941">
    <property type="component" value="Unplaced"/>
</dbReference>
<dbReference type="PANTHER" id="PTHR11409">
    <property type="entry name" value="ADENOSINE DEAMINASE"/>
    <property type="match status" value="1"/>
</dbReference>
<comment type="similarity">
    <text evidence="2">Belongs to the metallo-dependent hydrolases superfamily. Adenosine and AMP deaminases family.</text>
</comment>
<keyword evidence="9" id="KW-1185">Reference proteome</keyword>
<reference evidence="10" key="1">
    <citation type="submission" date="2025-08" db="UniProtKB">
        <authorList>
            <consortium name="RefSeq"/>
        </authorList>
    </citation>
    <scope>IDENTIFICATION</scope>
    <source>
        <tissue evidence="10">Muscle</tissue>
    </source>
</reference>
<keyword evidence="6" id="KW-0546">Nucleotide metabolism</keyword>
<evidence type="ECO:0000256" key="1">
    <source>
        <dbReference type="ARBA" id="ARBA00001947"/>
    </source>
</evidence>
<dbReference type="InterPro" id="IPR001365">
    <property type="entry name" value="A_deaminase_dom"/>
</dbReference>
<dbReference type="GeneID" id="106475017"/>
<accession>A0ABM1BYM9</accession>
<name>A0ABM1BYM9_LIMPO</name>
<evidence type="ECO:0000256" key="6">
    <source>
        <dbReference type="ARBA" id="ARBA00023080"/>
    </source>
</evidence>
<proteinExistence type="inferred from homology"/>